<dbReference type="Pfam" id="PF02618">
    <property type="entry name" value="YceG"/>
    <property type="match status" value="1"/>
</dbReference>
<dbReference type="OrthoDB" id="9814591at2"/>
<evidence type="ECO:0000256" key="3">
    <source>
        <dbReference type="ARBA" id="ARBA00022989"/>
    </source>
</evidence>
<dbReference type="InterPro" id="IPR003770">
    <property type="entry name" value="MLTG-like"/>
</dbReference>
<accession>A0A372LIJ0</accession>
<keyword evidence="2 7" id="KW-0812">Transmembrane</keyword>
<evidence type="ECO:0000256" key="5">
    <source>
        <dbReference type="ARBA" id="ARBA00023239"/>
    </source>
</evidence>
<dbReference type="Proteomes" id="UP000262939">
    <property type="component" value="Unassembled WGS sequence"/>
</dbReference>
<comment type="function">
    <text evidence="7">Functions as a peptidoglycan terminase that cleaves nascent peptidoglycan strands endolytically to terminate their elongation.</text>
</comment>
<dbReference type="GO" id="GO:0005886">
    <property type="term" value="C:plasma membrane"/>
    <property type="evidence" value="ECO:0007669"/>
    <property type="project" value="UniProtKB-SubCell"/>
</dbReference>
<comment type="similarity">
    <text evidence="7">Belongs to the transglycosylase MltG family.</text>
</comment>
<keyword evidence="6 7" id="KW-0961">Cell wall biogenesis/degradation</keyword>
<organism evidence="8 9">
    <name type="scientific">Peribacillus glennii</name>
    <dbReference type="NCBI Taxonomy" id="2303991"/>
    <lineage>
        <taxon>Bacteria</taxon>
        <taxon>Bacillati</taxon>
        <taxon>Bacillota</taxon>
        <taxon>Bacilli</taxon>
        <taxon>Bacillales</taxon>
        <taxon>Bacillaceae</taxon>
        <taxon>Peribacillus</taxon>
    </lineage>
</organism>
<dbReference type="RefSeq" id="WP_117321975.1">
    <property type="nucleotide sequence ID" value="NZ_QVTD01000003.1"/>
</dbReference>
<feature type="site" description="Important for catalytic activity" evidence="7">
    <location>
        <position position="264"/>
    </location>
</feature>
<dbReference type="GO" id="GO:0008932">
    <property type="term" value="F:lytic endotransglycosylase activity"/>
    <property type="evidence" value="ECO:0007669"/>
    <property type="project" value="UniProtKB-UniRule"/>
</dbReference>
<evidence type="ECO:0000256" key="1">
    <source>
        <dbReference type="ARBA" id="ARBA00022475"/>
    </source>
</evidence>
<dbReference type="GO" id="GO:0071555">
    <property type="term" value="P:cell wall organization"/>
    <property type="evidence" value="ECO:0007669"/>
    <property type="project" value="UniProtKB-KW"/>
</dbReference>
<keyword evidence="9" id="KW-1185">Reference proteome</keyword>
<name>A0A372LIJ0_9BACI</name>
<gene>
    <name evidence="7 8" type="primary">mltG</name>
    <name evidence="8" type="ORF">D0466_08005</name>
</gene>
<dbReference type="PANTHER" id="PTHR30518">
    <property type="entry name" value="ENDOLYTIC MUREIN TRANSGLYCOSYLASE"/>
    <property type="match status" value="1"/>
</dbReference>
<feature type="transmembrane region" description="Helical" evidence="7">
    <location>
        <begin position="32"/>
        <end position="55"/>
    </location>
</feature>
<evidence type="ECO:0000313" key="9">
    <source>
        <dbReference type="Proteomes" id="UP000262939"/>
    </source>
</evidence>
<proteinExistence type="inferred from homology"/>
<evidence type="ECO:0000313" key="8">
    <source>
        <dbReference type="EMBL" id="RFU65804.1"/>
    </source>
</evidence>
<dbReference type="NCBIfam" id="TIGR00247">
    <property type="entry name" value="endolytic transglycosylase MltG"/>
    <property type="match status" value="1"/>
</dbReference>
<dbReference type="EMBL" id="QVTD01000003">
    <property type="protein sequence ID" value="RFU65804.1"/>
    <property type="molecule type" value="Genomic_DNA"/>
</dbReference>
<comment type="subcellular location">
    <subcellularLocation>
        <location evidence="7">Cell membrane</location>
        <topology evidence="7">Single-pass membrane protein</topology>
    </subcellularLocation>
</comment>
<keyword evidence="5 7" id="KW-0456">Lyase</keyword>
<comment type="caution">
    <text evidence="8">The sequence shown here is derived from an EMBL/GenBank/DDBJ whole genome shotgun (WGS) entry which is preliminary data.</text>
</comment>
<dbReference type="AlphaFoldDB" id="A0A372LIJ0"/>
<dbReference type="Gene3D" id="3.30.1490.480">
    <property type="entry name" value="Endolytic murein transglycosylase"/>
    <property type="match status" value="1"/>
</dbReference>
<dbReference type="PANTHER" id="PTHR30518:SF2">
    <property type="entry name" value="ENDOLYTIC MUREIN TRANSGLYCOSYLASE"/>
    <property type="match status" value="1"/>
</dbReference>
<protein>
    <recommendedName>
        <fullName evidence="7">Endolytic murein transglycosylase</fullName>
        <ecNumber evidence="7">4.2.2.29</ecNumber>
    </recommendedName>
    <alternativeName>
        <fullName evidence="7">Peptidoglycan lytic transglycosylase</fullName>
    </alternativeName>
    <alternativeName>
        <fullName evidence="7">Peptidoglycan polymerization terminase</fullName>
    </alternativeName>
</protein>
<keyword evidence="4 7" id="KW-0472">Membrane</keyword>
<comment type="catalytic activity">
    <reaction evidence="7">
        <text>a peptidoglycan chain = a peptidoglycan chain with N-acetyl-1,6-anhydromuramyl-[peptide] at the reducing end + a peptidoglycan chain with N-acetylglucosamine at the non-reducing end.</text>
        <dbReference type="EC" id="4.2.2.29"/>
    </reaction>
</comment>
<evidence type="ECO:0000256" key="4">
    <source>
        <dbReference type="ARBA" id="ARBA00023136"/>
    </source>
</evidence>
<evidence type="ECO:0000256" key="6">
    <source>
        <dbReference type="ARBA" id="ARBA00023316"/>
    </source>
</evidence>
<keyword evidence="3 7" id="KW-1133">Transmembrane helix</keyword>
<reference evidence="8 9" key="1">
    <citation type="submission" date="2018-08" db="EMBL/GenBank/DDBJ databases">
        <title>Bacillus chawlae sp. nov., Bacillus glennii sp. nov., and Bacillus saganii sp. nov. Isolated from the Vehicle Assembly Building at Kennedy Space Center where the Viking Spacecraft were Assembled.</title>
        <authorList>
            <person name="Seuylemezian A."/>
            <person name="Vaishampayan P."/>
        </authorList>
    </citation>
    <scope>NUCLEOTIDE SEQUENCE [LARGE SCALE GENOMIC DNA]</scope>
    <source>
        <strain evidence="8 9">V44-8</strain>
    </source>
</reference>
<dbReference type="CDD" id="cd08010">
    <property type="entry name" value="MltG_like"/>
    <property type="match status" value="1"/>
</dbReference>
<dbReference type="GO" id="GO:0009252">
    <property type="term" value="P:peptidoglycan biosynthetic process"/>
    <property type="evidence" value="ECO:0007669"/>
    <property type="project" value="UniProtKB-UniRule"/>
</dbReference>
<dbReference type="EC" id="4.2.2.29" evidence="7"/>
<evidence type="ECO:0000256" key="2">
    <source>
        <dbReference type="ARBA" id="ARBA00022692"/>
    </source>
</evidence>
<dbReference type="HAMAP" id="MF_02065">
    <property type="entry name" value="MltG"/>
    <property type="match status" value="1"/>
</dbReference>
<evidence type="ECO:0000256" key="7">
    <source>
        <dbReference type="HAMAP-Rule" id="MF_02065"/>
    </source>
</evidence>
<sequence length="380" mass="42326">MAEKDSKEASKKDFIRNSMLERQGEARIVRKVILITSLAILLLAAATGLGGYFYIKSALEPRDPQNKSLKTIEIPIGSSVTDISTILEEKGIIKNARVFKYYIKFRNEAGFQAGEYKLAAAMPLQEIVESLKQGKVMQQAALKITVPEGKQLVQIAGIIAEHTNEKPEDVLAELNDKSFVKKMQARYPKVLTDEIHSKHVIYPLEGYLYPATYAFAEENPGLEKIISEMLKKTESSLSGYRHAMDEKKYSPHRLLTIASLIEEEAAAKVDRGKIASVFYNRLKAGMPLQTDPTVLYAKGKHQKRVYYKDLEVVSPYNTYKNKGLPPGPIANAGKSSIEAALNPANTNFLYFLATPGGDVLYSVSLDEHNKKKADHITSKN</sequence>
<keyword evidence="1 7" id="KW-1003">Cell membrane</keyword>